<feature type="transmembrane region" description="Helical" evidence="5">
    <location>
        <begin position="82"/>
        <end position="97"/>
    </location>
</feature>
<feature type="transmembrane region" description="Helical" evidence="5">
    <location>
        <begin position="44"/>
        <end position="70"/>
    </location>
</feature>
<dbReference type="AlphaFoldDB" id="A0A5J4JLI8"/>
<dbReference type="PANTHER" id="PTHR30371:SF4">
    <property type="entry name" value="SEC-INDEPENDENT PROTEIN TRANSLOCASE PROTEIN TATCD"/>
    <property type="match status" value="1"/>
</dbReference>
<keyword evidence="2 5" id="KW-0812">Transmembrane</keyword>
<evidence type="ECO:0000256" key="2">
    <source>
        <dbReference type="ARBA" id="ARBA00022692"/>
    </source>
</evidence>
<protein>
    <recommendedName>
        <fullName evidence="8">Sec-independent protein translocase protein TatC</fullName>
    </recommendedName>
</protein>
<dbReference type="Proteomes" id="UP000391919">
    <property type="component" value="Unassembled WGS sequence"/>
</dbReference>
<feature type="transmembrane region" description="Helical" evidence="5">
    <location>
        <begin position="5"/>
        <end position="24"/>
    </location>
</feature>
<keyword evidence="3 5" id="KW-1133">Transmembrane helix</keyword>
<evidence type="ECO:0000256" key="4">
    <source>
        <dbReference type="ARBA" id="ARBA00023136"/>
    </source>
</evidence>
<dbReference type="InterPro" id="IPR002033">
    <property type="entry name" value="TatC"/>
</dbReference>
<dbReference type="GO" id="GO:0065002">
    <property type="term" value="P:intracellular protein transmembrane transport"/>
    <property type="evidence" value="ECO:0007669"/>
    <property type="project" value="TreeGrafter"/>
</dbReference>
<proteinExistence type="predicted"/>
<sequence>MFIFFAGGIAFGYFLVYPAIFHFLVKLSGQQFELLFTPGNYFKFLLKLTVPFGFLFEFPLIIMFLTSIHIVTAQQLRKSRKVLYFILVTVSVVLTPPDFISDFLVSIVLLVLFELGVLLSAYAGRKKQVAAS</sequence>
<keyword evidence="4 5" id="KW-0472">Membrane</keyword>
<reference evidence="6 7" key="1">
    <citation type="submission" date="2019-09" db="EMBL/GenBank/DDBJ databases">
        <title>Draft genome sequence of Bacillus sp. JC-7.</title>
        <authorList>
            <person name="Tanaka N."/>
            <person name="Shiwa Y."/>
            <person name="Fujita N."/>
            <person name="Tanasupawat S."/>
        </authorList>
    </citation>
    <scope>NUCLEOTIDE SEQUENCE [LARGE SCALE GENOMIC DNA]</scope>
    <source>
        <strain evidence="6 7">JC-7</strain>
    </source>
</reference>
<dbReference type="GO" id="GO:0009977">
    <property type="term" value="F:proton motive force dependent protein transmembrane transporter activity"/>
    <property type="evidence" value="ECO:0007669"/>
    <property type="project" value="TreeGrafter"/>
</dbReference>
<evidence type="ECO:0008006" key="8">
    <source>
        <dbReference type="Google" id="ProtNLM"/>
    </source>
</evidence>
<keyword evidence="7" id="KW-1185">Reference proteome</keyword>
<dbReference type="PANTHER" id="PTHR30371">
    <property type="entry name" value="SEC-INDEPENDENT PROTEIN TRANSLOCASE PROTEIN TATC"/>
    <property type="match status" value="1"/>
</dbReference>
<evidence type="ECO:0000313" key="7">
    <source>
        <dbReference type="Proteomes" id="UP000391919"/>
    </source>
</evidence>
<dbReference type="InterPro" id="IPR019820">
    <property type="entry name" value="Sec-indep_translocase_CS"/>
</dbReference>
<organism evidence="6 7">
    <name type="scientific">Weizmannia acidilactici</name>
    <dbReference type="NCBI Taxonomy" id="2607726"/>
    <lineage>
        <taxon>Bacteria</taxon>
        <taxon>Bacillati</taxon>
        <taxon>Bacillota</taxon>
        <taxon>Bacilli</taxon>
        <taxon>Bacillales</taxon>
        <taxon>Bacillaceae</taxon>
        <taxon>Heyndrickxia</taxon>
    </lineage>
</organism>
<gene>
    <name evidence="6" type="ORF">BpJC7_28680</name>
</gene>
<dbReference type="EMBL" id="BKZQ01000054">
    <property type="protein sequence ID" value="GER71565.1"/>
    <property type="molecule type" value="Genomic_DNA"/>
</dbReference>
<feature type="transmembrane region" description="Helical" evidence="5">
    <location>
        <begin position="103"/>
        <end position="123"/>
    </location>
</feature>
<name>A0A5J4JLI8_9BACI</name>
<dbReference type="GO" id="GO:0033281">
    <property type="term" value="C:TAT protein transport complex"/>
    <property type="evidence" value="ECO:0007669"/>
    <property type="project" value="TreeGrafter"/>
</dbReference>
<comment type="subcellular location">
    <subcellularLocation>
        <location evidence="1">Membrane</location>
        <topology evidence="1">Multi-pass membrane protein</topology>
    </subcellularLocation>
</comment>
<evidence type="ECO:0000256" key="5">
    <source>
        <dbReference type="SAM" id="Phobius"/>
    </source>
</evidence>
<comment type="caution">
    <text evidence="6">The sequence shown here is derived from an EMBL/GenBank/DDBJ whole genome shotgun (WGS) entry which is preliminary data.</text>
</comment>
<dbReference type="Pfam" id="PF00902">
    <property type="entry name" value="TatC"/>
    <property type="match status" value="1"/>
</dbReference>
<evidence type="ECO:0000313" key="6">
    <source>
        <dbReference type="EMBL" id="GER71565.1"/>
    </source>
</evidence>
<dbReference type="GO" id="GO:0043953">
    <property type="term" value="P:protein transport by the Tat complex"/>
    <property type="evidence" value="ECO:0007669"/>
    <property type="project" value="TreeGrafter"/>
</dbReference>
<dbReference type="PROSITE" id="PS01218">
    <property type="entry name" value="TATC"/>
    <property type="match status" value="1"/>
</dbReference>
<evidence type="ECO:0000256" key="3">
    <source>
        <dbReference type="ARBA" id="ARBA00022989"/>
    </source>
</evidence>
<evidence type="ECO:0000256" key="1">
    <source>
        <dbReference type="ARBA" id="ARBA00004141"/>
    </source>
</evidence>
<accession>A0A5J4JLI8</accession>